<feature type="compositionally biased region" description="Basic and acidic residues" evidence="1">
    <location>
        <begin position="211"/>
        <end position="234"/>
    </location>
</feature>
<dbReference type="EMBL" id="HADW01012987">
    <property type="protein sequence ID" value="SBP14387.1"/>
    <property type="molecule type" value="Transcribed_RNA"/>
</dbReference>
<protein>
    <submittedName>
        <fullName evidence="2">Uncharacterized protein</fullName>
    </submittedName>
</protein>
<proteinExistence type="predicted"/>
<reference evidence="2" key="1">
    <citation type="submission" date="2016-05" db="EMBL/GenBank/DDBJ databases">
        <authorList>
            <person name="Lavstsen T."/>
            <person name="Jespersen J.S."/>
        </authorList>
    </citation>
    <scope>NUCLEOTIDE SEQUENCE</scope>
    <source>
        <tissue evidence="2">Brain</tissue>
    </source>
</reference>
<accession>A0A1A7X8F0</accession>
<dbReference type="GO" id="GO:0010494">
    <property type="term" value="C:cytoplasmic stress granule"/>
    <property type="evidence" value="ECO:0007669"/>
    <property type="project" value="TreeGrafter"/>
</dbReference>
<evidence type="ECO:0000313" key="2">
    <source>
        <dbReference type="EMBL" id="SBP14387.1"/>
    </source>
</evidence>
<name>A0A1A7X8F0_9TELE</name>
<reference evidence="2" key="2">
    <citation type="submission" date="2016-06" db="EMBL/GenBank/DDBJ databases">
        <title>The genome of a short-lived fish provides insights into sex chromosome evolution and the genetic control of aging.</title>
        <authorList>
            <person name="Reichwald K."/>
            <person name="Felder M."/>
            <person name="Petzold A."/>
            <person name="Koch P."/>
            <person name="Groth M."/>
            <person name="Platzer M."/>
        </authorList>
    </citation>
    <scope>NUCLEOTIDE SEQUENCE</scope>
    <source>
        <tissue evidence="2">Brain</tissue>
    </source>
</reference>
<dbReference type="PANTHER" id="PTHR28333:SF1">
    <property type="entry name" value="SI:CH211-214J24.10"/>
    <property type="match status" value="1"/>
</dbReference>
<dbReference type="AlphaFoldDB" id="A0A1A7X8F0"/>
<dbReference type="InterPro" id="IPR032747">
    <property type="entry name" value="NUFIP2"/>
</dbReference>
<feature type="compositionally biased region" description="Basic and acidic residues" evidence="1">
    <location>
        <begin position="316"/>
        <end position="325"/>
    </location>
</feature>
<feature type="region of interest" description="Disordered" evidence="1">
    <location>
        <begin position="300"/>
        <end position="327"/>
    </location>
</feature>
<gene>
    <name evidence="2" type="primary">Nfu_g_1_011741</name>
</gene>
<sequence>MAIGRARLKEARHTRLWTGRTSLGCLCRRGSFSSIVMIMGGSTMIGMGMTTRVRAVSESACLAAIFDVPTTFPCRFRVVATQDSSLVPSLSQRFKQKLINGLALAIYVLRKDMHIKSGTWEFSNTVCESDSLCDQPVLVSAHNSEPHIRNRRLSPGSGNCGGGGGGCISGSNQPSRQYFPQKDLIGPGHTHTTNFRKEKERKGQQHKVRSIRRENQKGFSRTCERPQKGHQKEKWVEDSLSLLKPPPAFPVQDSPAKLQPAVSYASKVKARAVSGALEEDRPAIGVLLQNEWGLSFISESRPATEGPVTEDLSPTDAKHPTDPHHNTVQLTEEMPVPTFITPAIPAEVDKGNGDLLLSCRHLVEALNYHNREWNFICNKQKKDPKRVIWYKDTQEHPA</sequence>
<organism evidence="2">
    <name type="scientific">Iconisemion striatum</name>
    <dbReference type="NCBI Taxonomy" id="60296"/>
    <lineage>
        <taxon>Eukaryota</taxon>
        <taxon>Metazoa</taxon>
        <taxon>Chordata</taxon>
        <taxon>Craniata</taxon>
        <taxon>Vertebrata</taxon>
        <taxon>Euteleostomi</taxon>
        <taxon>Actinopterygii</taxon>
        <taxon>Neopterygii</taxon>
        <taxon>Teleostei</taxon>
        <taxon>Neoteleostei</taxon>
        <taxon>Acanthomorphata</taxon>
        <taxon>Ovalentaria</taxon>
        <taxon>Atherinomorphae</taxon>
        <taxon>Cyprinodontiformes</taxon>
        <taxon>Nothobranchiidae</taxon>
        <taxon>Iconisemion</taxon>
    </lineage>
</organism>
<dbReference type="Pfam" id="PF15293">
    <property type="entry name" value="NUFIP2"/>
    <property type="match status" value="1"/>
</dbReference>
<dbReference type="GO" id="GO:0003723">
    <property type="term" value="F:RNA binding"/>
    <property type="evidence" value="ECO:0007669"/>
    <property type="project" value="InterPro"/>
</dbReference>
<feature type="region of interest" description="Disordered" evidence="1">
    <location>
        <begin position="178"/>
        <end position="234"/>
    </location>
</feature>
<dbReference type="PANTHER" id="PTHR28333">
    <property type="entry name" value="NUCLEAR FRAGILE X MENTAL RETARDATION-INTERACTING PROTEIN 2"/>
    <property type="match status" value="1"/>
</dbReference>
<dbReference type="GO" id="GO:0005654">
    <property type="term" value="C:nucleoplasm"/>
    <property type="evidence" value="ECO:0007669"/>
    <property type="project" value="TreeGrafter"/>
</dbReference>
<evidence type="ECO:0000256" key="1">
    <source>
        <dbReference type="SAM" id="MobiDB-lite"/>
    </source>
</evidence>